<evidence type="ECO:0000259" key="1">
    <source>
        <dbReference type="PROSITE" id="PS51724"/>
    </source>
</evidence>
<dbReference type="RefSeq" id="WP_187020132.1">
    <property type="nucleotide sequence ID" value="NZ_JACRUK010000041.1"/>
</dbReference>
<dbReference type="InterPro" id="IPR036680">
    <property type="entry name" value="SPOR-like_sf"/>
</dbReference>
<evidence type="ECO:0000313" key="3">
    <source>
        <dbReference type="Proteomes" id="UP000641454"/>
    </source>
</evidence>
<dbReference type="Pfam" id="PF05036">
    <property type="entry name" value="SPOR"/>
    <property type="match status" value="1"/>
</dbReference>
<protein>
    <submittedName>
        <fullName evidence="2">SPOR domain-containing protein</fullName>
    </submittedName>
</protein>
<dbReference type="PROSITE" id="PS51724">
    <property type="entry name" value="SPOR"/>
    <property type="match status" value="1"/>
</dbReference>
<dbReference type="EMBL" id="JACRUL010000040">
    <property type="protein sequence ID" value="MBC5845498.1"/>
    <property type="molecule type" value="Genomic_DNA"/>
</dbReference>
<accession>A0A923N4I3</accession>
<dbReference type="AlphaFoldDB" id="A0A923N4I3"/>
<name>A0A923N4I3_9FLAO</name>
<feature type="domain" description="SPOR" evidence="1">
    <location>
        <begin position="452"/>
        <end position="530"/>
    </location>
</feature>
<proteinExistence type="predicted"/>
<evidence type="ECO:0000313" key="2">
    <source>
        <dbReference type="EMBL" id="MBC5845498.1"/>
    </source>
</evidence>
<dbReference type="InterPro" id="IPR007730">
    <property type="entry name" value="SPOR-like_dom"/>
</dbReference>
<organism evidence="2 3">
    <name type="scientific">Flavobacterium muglaense</name>
    <dbReference type="NCBI Taxonomy" id="2764716"/>
    <lineage>
        <taxon>Bacteria</taxon>
        <taxon>Pseudomonadati</taxon>
        <taxon>Bacteroidota</taxon>
        <taxon>Flavobacteriia</taxon>
        <taxon>Flavobacteriales</taxon>
        <taxon>Flavobacteriaceae</taxon>
        <taxon>Flavobacterium</taxon>
    </lineage>
</organism>
<dbReference type="GO" id="GO:0042834">
    <property type="term" value="F:peptidoglycan binding"/>
    <property type="evidence" value="ECO:0007669"/>
    <property type="project" value="InterPro"/>
</dbReference>
<gene>
    <name evidence="2" type="ORF">H8R25_13760</name>
</gene>
<reference evidence="2 3" key="1">
    <citation type="submission" date="2020-08" db="EMBL/GenBank/DDBJ databases">
        <title>Description of novel Flavobacterium F-392 isolate.</title>
        <authorList>
            <person name="Saticioglu I.B."/>
            <person name="Duman M."/>
            <person name="Altun S."/>
        </authorList>
    </citation>
    <scope>NUCLEOTIDE SEQUENCE [LARGE SCALE GENOMIC DNA]</scope>
    <source>
        <strain evidence="2 3">F-392</strain>
    </source>
</reference>
<dbReference type="SUPFAM" id="SSF110997">
    <property type="entry name" value="Sporulation related repeat"/>
    <property type="match status" value="2"/>
</dbReference>
<sequence>MNKKFYLVYLLLFISIEVFSQVAVPFAVRRQLYVKGDMTMIANNIVNRKDFFSNPNSPYDKVDDKAKLNDQLDMQYIDIDDDKNTFSSSSANLVLDKAADKKIVYAGLYWSATYTSTSSKSPRTNIFTAVDNSRQSFDNIKIKLPNETAYTDIQGKMIFDGLDKTNFKESAPYAMYADITDLVKKSKSATGTYTVANIKSTVGVVSGGVSAGWSIFFVYEDANMSGKFITTYDGFAGVTKAPVDINFSGFQTLPVGIINAKIACAALEGDLNLTGDQLFFKSDSSKEFSKMSDELRDKMNVFNSSISIDNKYFSDRSPNSVNTLGYDSFIMAIQNPDNSIIQNNTKGVTVKFKSYGDRYFVFFNAFTVEVVPPVEIAPIEILPQVELLAAGNQKKVQDAIKTNTKVVAVRDTQPIKKEIPVEVIEEEQIPVAETKVAHKATAVKAAVTNNKAIVDKNYYLVAGVFKVHSNATRLIEKLKKEGVDAYYVTNPKNNYRYVYISKPNTFSEATQLQANKLNGTYGKKTWVFKMNKQDDNSAIADNSYPAEMPQVKKPITKEPKSTAVVSRPIEKEVVVRSNNDEVKKVSYNNKDYYLVVGVFKIHSNGTALVAKLNGNGIEAFSFVNPKNKMKYVYVSKKDSYQEATRLSETKMNGTYNKDIWVFGMKQQNNIVTTD</sequence>
<comment type="caution">
    <text evidence="2">The sequence shown here is derived from an EMBL/GenBank/DDBJ whole genome shotgun (WGS) entry which is preliminary data.</text>
</comment>
<dbReference type="Gene3D" id="3.30.70.1070">
    <property type="entry name" value="Sporulation related repeat"/>
    <property type="match status" value="1"/>
</dbReference>
<keyword evidence="3" id="KW-1185">Reference proteome</keyword>
<dbReference type="Proteomes" id="UP000641454">
    <property type="component" value="Unassembled WGS sequence"/>
</dbReference>